<gene>
    <name evidence="2" type="ORF">ABIF29_003816</name>
</gene>
<organism evidence="2 3">
    <name type="scientific">Bradyrhizobium elkanii</name>
    <dbReference type="NCBI Taxonomy" id="29448"/>
    <lineage>
        <taxon>Bacteria</taxon>
        <taxon>Pseudomonadati</taxon>
        <taxon>Pseudomonadota</taxon>
        <taxon>Alphaproteobacteria</taxon>
        <taxon>Hyphomicrobiales</taxon>
        <taxon>Nitrobacteraceae</taxon>
        <taxon>Bradyrhizobium</taxon>
    </lineage>
</organism>
<keyword evidence="1" id="KW-0732">Signal</keyword>
<dbReference type="RefSeq" id="WP_016843668.1">
    <property type="nucleotide sequence ID" value="NZ_CP126026.1"/>
</dbReference>
<feature type="signal peptide" evidence="1">
    <location>
        <begin position="1"/>
        <end position="19"/>
    </location>
</feature>
<sequence>MRAFLCTSFLLLLISPGIAETLPERSCIVAAAAKLPTIPGLAIIASRMKSVPINEKEKLSGIQAGGVVEIDAKAAGQDVTFGFYCTSSSKTAPMVTSLGLLR</sequence>
<accession>A0ABV4F0S7</accession>
<proteinExistence type="predicted"/>
<dbReference type="EMBL" id="JBGBZA010000002">
    <property type="protein sequence ID" value="MEY9317017.1"/>
    <property type="molecule type" value="Genomic_DNA"/>
</dbReference>
<comment type="caution">
    <text evidence="2">The sequence shown here is derived from an EMBL/GenBank/DDBJ whole genome shotgun (WGS) entry which is preliminary data.</text>
</comment>
<protein>
    <submittedName>
        <fullName evidence="2">Uncharacterized protein</fullName>
    </submittedName>
</protein>
<feature type="chain" id="PRO_5045494091" evidence="1">
    <location>
        <begin position="20"/>
        <end position="102"/>
    </location>
</feature>
<evidence type="ECO:0000313" key="3">
    <source>
        <dbReference type="Proteomes" id="UP001565471"/>
    </source>
</evidence>
<keyword evidence="3" id="KW-1185">Reference proteome</keyword>
<evidence type="ECO:0000313" key="2">
    <source>
        <dbReference type="EMBL" id="MEY9317017.1"/>
    </source>
</evidence>
<evidence type="ECO:0000256" key="1">
    <source>
        <dbReference type="SAM" id="SignalP"/>
    </source>
</evidence>
<dbReference type="Proteomes" id="UP001565471">
    <property type="component" value="Unassembled WGS sequence"/>
</dbReference>
<name>A0ABV4F0S7_BRAEL</name>
<reference evidence="2 3" key="1">
    <citation type="submission" date="2024-07" db="EMBL/GenBank/DDBJ databases">
        <title>Genomic Encyclopedia of Type Strains, Phase V (KMG-V): Genome sequencing to study the core and pangenomes of soil and plant-associated prokaryotes.</title>
        <authorList>
            <person name="Whitman W."/>
        </authorList>
    </citation>
    <scope>NUCLEOTIDE SEQUENCE [LARGE SCALE GENOMIC DNA]</scope>
    <source>
        <strain evidence="2 3">USDA 415</strain>
    </source>
</reference>